<keyword evidence="1" id="KW-1133">Transmembrane helix</keyword>
<dbReference type="Proteomes" id="UP000007319">
    <property type="component" value="Plasmid AZOBR_p3"/>
</dbReference>
<dbReference type="AlphaFoldDB" id="A0A9P1JZN7"/>
<evidence type="ECO:0000313" key="3">
    <source>
        <dbReference type="Proteomes" id="UP000007319"/>
    </source>
</evidence>
<keyword evidence="3" id="KW-1185">Reference proteome</keyword>
<protein>
    <submittedName>
        <fullName evidence="2">Uncharacterized protein</fullName>
    </submittedName>
</protein>
<name>A0A9P1JZN7_9PROT</name>
<dbReference type="RefSeq" id="WP_014199400.1">
    <property type="nucleotide sequence ID" value="NC_016595.1"/>
</dbReference>
<proteinExistence type="predicted"/>
<evidence type="ECO:0000313" key="2">
    <source>
        <dbReference type="EMBL" id="CCD02888.1"/>
    </source>
</evidence>
<organism evidence="2 3">
    <name type="scientific">Azospirillum baldaniorum</name>
    <dbReference type="NCBI Taxonomy" id="1064539"/>
    <lineage>
        <taxon>Bacteria</taxon>
        <taxon>Pseudomonadati</taxon>
        <taxon>Pseudomonadota</taxon>
        <taxon>Alphaproteobacteria</taxon>
        <taxon>Rhodospirillales</taxon>
        <taxon>Azospirillaceae</taxon>
        <taxon>Azospirillum</taxon>
    </lineage>
</organism>
<dbReference type="KEGG" id="abs:AZOBR_p340126"/>
<keyword evidence="1" id="KW-0812">Transmembrane</keyword>
<accession>A0A9P1JZN7</accession>
<dbReference type="EMBL" id="HE577330">
    <property type="protein sequence ID" value="CCD02888.1"/>
    <property type="molecule type" value="Genomic_DNA"/>
</dbReference>
<feature type="transmembrane region" description="Helical" evidence="1">
    <location>
        <begin position="7"/>
        <end position="28"/>
    </location>
</feature>
<evidence type="ECO:0000256" key="1">
    <source>
        <dbReference type="SAM" id="Phobius"/>
    </source>
</evidence>
<dbReference type="PROSITE" id="PS51257">
    <property type="entry name" value="PROKAR_LIPOPROTEIN"/>
    <property type="match status" value="1"/>
</dbReference>
<keyword evidence="1" id="KW-0472">Membrane</keyword>
<keyword evidence="2" id="KW-0614">Plasmid</keyword>
<sequence length="44" mass="4676">MEALIERAVILVTGAVVVVWLLVLGGGLSCGERRPLPPPRPPKD</sequence>
<reference evidence="2 3" key="1">
    <citation type="journal article" date="2011" name="PLoS Genet.">
        <title>Azospirillum genomes reveal transition of bacteria from aquatic to terrestrial environments.</title>
        <authorList>
            <person name="Wisniewski-Dye F."/>
            <person name="Borziak K."/>
            <person name="Khalsa-Moyers G."/>
            <person name="Alexandre G."/>
            <person name="Sukharnikov L.O."/>
            <person name="Wuichet K."/>
            <person name="Hurst G.B."/>
            <person name="McDonald W.H."/>
            <person name="Robertson J.S."/>
            <person name="Barbe V."/>
            <person name="Calteau A."/>
            <person name="Rouy Z."/>
            <person name="Mangenot S."/>
            <person name="Prigent-Combaret C."/>
            <person name="Normand P."/>
            <person name="Boyer M."/>
            <person name="Siguier P."/>
            <person name="Dessaux Y."/>
            <person name="Elmerich C."/>
            <person name="Condemine G."/>
            <person name="Krishnen G."/>
            <person name="Kennedy I."/>
            <person name="Paterson A.H."/>
            <person name="Gonzalez V."/>
            <person name="Mavingui P."/>
            <person name="Zhulin I.B."/>
        </authorList>
    </citation>
    <scope>NUCLEOTIDE SEQUENCE [LARGE SCALE GENOMIC DNA]</scope>
    <source>
        <strain evidence="2 3">Sp245</strain>
    </source>
</reference>
<geneLocation type="plasmid" evidence="2 3">
    <name>AZOBR_p3</name>
</geneLocation>
<gene>
    <name evidence="2" type="ORF">AZOBR_p340126</name>
</gene>